<feature type="compositionally biased region" description="Low complexity" evidence="10">
    <location>
        <begin position="300"/>
        <end position="320"/>
    </location>
</feature>
<keyword evidence="5 9" id="KW-0235">DNA replication</keyword>
<evidence type="ECO:0000256" key="5">
    <source>
        <dbReference type="ARBA" id="ARBA00022705"/>
    </source>
</evidence>
<keyword evidence="9" id="KW-0271">Exosome</keyword>
<dbReference type="Gene3D" id="3.40.1360.10">
    <property type="match status" value="1"/>
</dbReference>
<evidence type="ECO:0000256" key="9">
    <source>
        <dbReference type="HAMAP-Rule" id="MF_00007"/>
    </source>
</evidence>
<evidence type="ECO:0000256" key="7">
    <source>
        <dbReference type="ARBA" id="ARBA00022842"/>
    </source>
</evidence>
<organism evidence="12 13">
    <name type="scientific">Marine Group III euryarchaeote</name>
    <dbReference type="NCBI Taxonomy" id="2173149"/>
    <lineage>
        <taxon>Archaea</taxon>
        <taxon>Methanobacteriati</taxon>
        <taxon>Thermoplasmatota</taxon>
        <taxon>Thermoplasmata</taxon>
        <taxon>Candidatus Thermoprofundales</taxon>
    </lineage>
</organism>
<dbReference type="GO" id="GO:0006269">
    <property type="term" value="P:DNA replication, synthesis of primer"/>
    <property type="evidence" value="ECO:0007669"/>
    <property type="project" value="UniProtKB-UniRule"/>
</dbReference>
<comment type="caution">
    <text evidence="12">The sequence shown here is derived from an EMBL/GenBank/DDBJ whole genome shotgun (WGS) entry which is preliminary data.</text>
</comment>
<evidence type="ECO:0000256" key="6">
    <source>
        <dbReference type="ARBA" id="ARBA00022723"/>
    </source>
</evidence>
<dbReference type="GO" id="GO:0005737">
    <property type="term" value="C:cytoplasm"/>
    <property type="evidence" value="ECO:0007669"/>
    <property type="project" value="TreeGrafter"/>
</dbReference>
<dbReference type="PANTHER" id="PTHR30313:SF2">
    <property type="entry name" value="DNA PRIMASE"/>
    <property type="match status" value="1"/>
</dbReference>
<dbReference type="GO" id="GO:1990077">
    <property type="term" value="C:primosome complex"/>
    <property type="evidence" value="ECO:0007669"/>
    <property type="project" value="UniProtKB-KW"/>
</dbReference>
<dbReference type="AlphaFoldDB" id="A0A7C7ZDQ8"/>
<keyword evidence="6" id="KW-0479">Metal-binding</keyword>
<evidence type="ECO:0000313" key="12">
    <source>
        <dbReference type="EMBL" id="HIG63481.1"/>
    </source>
</evidence>
<dbReference type="Proteomes" id="UP000589516">
    <property type="component" value="Unassembled WGS sequence"/>
</dbReference>
<dbReference type="GO" id="GO:0000428">
    <property type="term" value="C:DNA-directed RNA polymerase complex"/>
    <property type="evidence" value="ECO:0007669"/>
    <property type="project" value="UniProtKB-KW"/>
</dbReference>
<keyword evidence="3 9" id="KW-0808">Transferase</keyword>
<protein>
    <recommendedName>
        <fullName evidence="9">DNA primase DnaG</fullName>
        <ecNumber evidence="9">2.7.7.101</ecNumber>
    </recommendedName>
</protein>
<proteinExistence type="inferred from homology"/>
<evidence type="ECO:0000256" key="1">
    <source>
        <dbReference type="ARBA" id="ARBA00022478"/>
    </source>
</evidence>
<evidence type="ECO:0000259" key="11">
    <source>
        <dbReference type="PROSITE" id="PS50880"/>
    </source>
</evidence>
<evidence type="ECO:0000313" key="13">
    <source>
        <dbReference type="Proteomes" id="UP000589516"/>
    </source>
</evidence>
<comment type="similarity">
    <text evidence="9">Belongs to the archaeal DnaG primase family.</text>
</comment>
<keyword evidence="7" id="KW-0460">Magnesium</keyword>
<dbReference type="CDD" id="cd01029">
    <property type="entry name" value="TOPRIM_primases"/>
    <property type="match status" value="1"/>
</dbReference>
<feature type="region of interest" description="Disordered" evidence="10">
    <location>
        <begin position="270"/>
        <end position="334"/>
    </location>
</feature>
<gene>
    <name evidence="9" type="primary">dnaG</name>
    <name evidence="12" type="ORF">EYQ16_03055</name>
</gene>
<feature type="domain" description="Toprim" evidence="11">
    <location>
        <begin position="170"/>
        <end position="244"/>
    </location>
</feature>
<keyword evidence="2 9" id="KW-0639">Primosome</keyword>
<dbReference type="SUPFAM" id="SSF110455">
    <property type="entry name" value="Toprim domain"/>
    <property type="match status" value="1"/>
</dbReference>
<dbReference type="HAMAP" id="MF_00007">
    <property type="entry name" value="DNA_primase_DnaG_arc"/>
    <property type="match status" value="1"/>
</dbReference>
<feature type="compositionally biased region" description="Basic residues" evidence="10">
    <location>
        <begin position="282"/>
        <end position="292"/>
    </location>
</feature>
<dbReference type="GO" id="GO:0000178">
    <property type="term" value="C:exosome (RNase complex)"/>
    <property type="evidence" value="ECO:0007669"/>
    <property type="project" value="UniProtKB-KW"/>
</dbReference>
<evidence type="ECO:0000256" key="10">
    <source>
        <dbReference type="SAM" id="MobiDB-lite"/>
    </source>
</evidence>
<dbReference type="GO" id="GO:0008143">
    <property type="term" value="F:poly(A) binding"/>
    <property type="evidence" value="ECO:0007669"/>
    <property type="project" value="InterPro"/>
</dbReference>
<evidence type="ECO:0000256" key="4">
    <source>
        <dbReference type="ARBA" id="ARBA00022695"/>
    </source>
</evidence>
<accession>A0A7C7ZDQ8</accession>
<keyword evidence="8 9" id="KW-0804">Transcription</keyword>
<dbReference type="Pfam" id="PF13662">
    <property type="entry name" value="Toprim_4"/>
    <property type="match status" value="1"/>
</dbReference>
<comment type="subunit">
    <text evidence="9">Forms a ternary complex with MCM helicase and DNA. Component of the archaeal exosome complex.</text>
</comment>
<dbReference type="EC" id="2.7.7.101" evidence="9"/>
<name>A0A7C7ZDQ8_9ARCH</name>
<dbReference type="InterPro" id="IPR006171">
    <property type="entry name" value="TOPRIM_dom"/>
</dbReference>
<dbReference type="NCBIfam" id="NF003108">
    <property type="entry name" value="PRK04031.1-1"/>
    <property type="match status" value="1"/>
</dbReference>
<sequence length="434" mass="46683">MTDPNSSKYVIQARITASGVVERSDVVGAIFGQTEGLLGDELDLRDMQKSGRMGRIEVDIKSSKGKSIGEITIASSMDQVETSVFAAALETVERVGPCKATLKVTNLEDSRAGKRDQIIERARELLLGIVTESRSAGVNITDSVRQLIQTDEIVSYGGKLPAGPNVENSDAIILVEGRSDVLNLLRHSIKNAISVEGTNIPKEIVELCKSRTVTAFVDGDRGGEMILRELFQVAEINYVARAPTNTEVEHLGHKQIMKCLRDKSTTELFKDQNKWAQEGNKKRSRRGGRKSKSSKDTEAPAKTPAAEPKAAAEPAAPAEAPAEEPAAEPEAVKAAAPAEAQALLEHLDALKGSKNVRLLTGEKLSDELPITKLQEELQKKGNNGVTALVMDGIITQRLVDLAPEAGISTVVAEKKGPVPRKPVGLSLYTRSDLS</sequence>
<dbReference type="InterPro" id="IPR050219">
    <property type="entry name" value="DnaG_primase"/>
</dbReference>
<dbReference type="GO" id="GO:0003899">
    <property type="term" value="F:DNA-directed RNA polymerase activity"/>
    <property type="evidence" value="ECO:0007669"/>
    <property type="project" value="UniProtKB-UniRule"/>
</dbReference>
<evidence type="ECO:0000256" key="2">
    <source>
        <dbReference type="ARBA" id="ARBA00022515"/>
    </source>
</evidence>
<dbReference type="GO" id="GO:0046872">
    <property type="term" value="F:metal ion binding"/>
    <property type="evidence" value="ECO:0007669"/>
    <property type="project" value="UniProtKB-KW"/>
</dbReference>
<keyword evidence="4 9" id="KW-0548">Nucleotidyltransferase</keyword>
<evidence type="ECO:0000256" key="3">
    <source>
        <dbReference type="ARBA" id="ARBA00022679"/>
    </source>
</evidence>
<comment type="function">
    <text evidence="9">RNA polymerase that catalyzes the synthesis of short RNA molecules used as primers for DNA polymerase during DNA replication. Also part of the exosome, which is a complex involved in RNA degradation. Acts as a poly(A)-binding protein that enhances the interaction between heteropolymeric, adenine-rich transcripts and the exosome.</text>
</comment>
<dbReference type="EMBL" id="DUAV01000022">
    <property type="protein sequence ID" value="HIG63481.1"/>
    <property type="molecule type" value="Genomic_DNA"/>
</dbReference>
<dbReference type="InterPro" id="IPR034154">
    <property type="entry name" value="TOPRIM_DnaG/twinkle"/>
</dbReference>
<dbReference type="PROSITE" id="PS50880">
    <property type="entry name" value="TOPRIM"/>
    <property type="match status" value="1"/>
</dbReference>
<dbReference type="SMART" id="SM00493">
    <property type="entry name" value="TOPRIM"/>
    <property type="match status" value="1"/>
</dbReference>
<reference evidence="13" key="1">
    <citation type="journal article" date="2019" name="bioRxiv">
        <title>Genome diversification in globally distributed novel marine Proteobacteria is linked to environmental adaptation.</title>
        <authorList>
            <person name="Zhou Z."/>
            <person name="Tran P.Q."/>
            <person name="Kieft K."/>
            <person name="Anantharaman K."/>
        </authorList>
    </citation>
    <scope>NUCLEOTIDE SEQUENCE [LARGE SCALE GENOMIC DNA]</scope>
</reference>
<comment type="catalytic activity">
    <reaction evidence="9">
        <text>ssDNA + n NTP = ssDNA/pppN(pN)n-1 hybrid + (n-1) diphosphate.</text>
        <dbReference type="EC" id="2.7.7.101"/>
    </reaction>
</comment>
<dbReference type="PANTHER" id="PTHR30313">
    <property type="entry name" value="DNA PRIMASE"/>
    <property type="match status" value="1"/>
</dbReference>
<dbReference type="InterPro" id="IPR020607">
    <property type="entry name" value="Primase_DnaG_arc"/>
</dbReference>
<keyword evidence="1 9" id="KW-0240">DNA-directed RNA polymerase</keyword>
<evidence type="ECO:0000256" key="8">
    <source>
        <dbReference type="ARBA" id="ARBA00023163"/>
    </source>
</evidence>